<proteinExistence type="inferred from homology"/>
<keyword evidence="5 11" id="KW-0812">Transmembrane</keyword>
<reference evidence="17 18" key="1">
    <citation type="submission" date="2020-07" db="EMBL/GenBank/DDBJ databases">
        <title>Luteimonas sp. SJ-92.</title>
        <authorList>
            <person name="Huang X.-X."/>
            <person name="Xu L."/>
            <person name="Sun J.-Q."/>
        </authorList>
    </citation>
    <scope>NUCLEOTIDE SEQUENCE [LARGE SCALE GENOMIC DNA]</scope>
    <source>
        <strain evidence="17 18">SJ-92</strain>
    </source>
</reference>
<evidence type="ECO:0000259" key="16">
    <source>
        <dbReference type="Pfam" id="PF07715"/>
    </source>
</evidence>
<evidence type="ECO:0000256" key="8">
    <source>
        <dbReference type="ARBA" id="ARBA00023136"/>
    </source>
</evidence>
<dbReference type="EMBL" id="JACCKA010000038">
    <property type="protein sequence ID" value="NZA25789.1"/>
    <property type="molecule type" value="Genomic_DNA"/>
</dbReference>
<dbReference type="PROSITE" id="PS51257">
    <property type="entry name" value="PROKAR_LIPOPROTEIN"/>
    <property type="match status" value="1"/>
</dbReference>
<dbReference type="PROSITE" id="PS52016">
    <property type="entry name" value="TONB_DEPENDENT_REC_3"/>
    <property type="match status" value="1"/>
</dbReference>
<keyword evidence="6 14" id="KW-0732">Signal</keyword>
<keyword evidence="7 13" id="KW-0798">TonB box</keyword>
<dbReference type="GO" id="GO:0015344">
    <property type="term" value="F:siderophore uptake transmembrane transporter activity"/>
    <property type="evidence" value="ECO:0007669"/>
    <property type="project" value="TreeGrafter"/>
</dbReference>
<evidence type="ECO:0000256" key="3">
    <source>
        <dbReference type="ARBA" id="ARBA00022448"/>
    </source>
</evidence>
<evidence type="ECO:0000256" key="11">
    <source>
        <dbReference type="PROSITE-ProRule" id="PRU01360"/>
    </source>
</evidence>
<evidence type="ECO:0000313" key="18">
    <source>
        <dbReference type="Proteomes" id="UP000578091"/>
    </source>
</evidence>
<dbReference type="InterPro" id="IPR000531">
    <property type="entry name" value="Beta-barrel_TonB"/>
</dbReference>
<evidence type="ECO:0000256" key="13">
    <source>
        <dbReference type="RuleBase" id="RU003357"/>
    </source>
</evidence>
<evidence type="ECO:0000256" key="7">
    <source>
        <dbReference type="ARBA" id="ARBA00023077"/>
    </source>
</evidence>
<dbReference type="Gene3D" id="2.40.170.20">
    <property type="entry name" value="TonB-dependent receptor, beta-barrel domain"/>
    <property type="match status" value="1"/>
</dbReference>
<evidence type="ECO:0000256" key="12">
    <source>
        <dbReference type="PROSITE-ProRule" id="PRU10144"/>
    </source>
</evidence>
<dbReference type="InterPro" id="IPR036942">
    <property type="entry name" value="Beta-barrel_TonB_sf"/>
</dbReference>
<keyword evidence="3 11" id="KW-0813">Transport</keyword>
<dbReference type="InterPro" id="IPR012910">
    <property type="entry name" value="Plug_dom"/>
</dbReference>
<dbReference type="AlphaFoldDB" id="A0A853JAW3"/>
<dbReference type="GO" id="GO:0044718">
    <property type="term" value="P:siderophore transmembrane transport"/>
    <property type="evidence" value="ECO:0007669"/>
    <property type="project" value="TreeGrafter"/>
</dbReference>
<dbReference type="PROSITE" id="PS01156">
    <property type="entry name" value="TONB_DEPENDENT_REC_2"/>
    <property type="match status" value="1"/>
</dbReference>
<keyword evidence="4 11" id="KW-1134">Transmembrane beta strand</keyword>
<evidence type="ECO:0000256" key="14">
    <source>
        <dbReference type="SAM" id="SignalP"/>
    </source>
</evidence>
<feature type="chain" id="PRO_5032335864" evidence="14">
    <location>
        <begin position="37"/>
        <end position="686"/>
    </location>
</feature>
<evidence type="ECO:0000256" key="6">
    <source>
        <dbReference type="ARBA" id="ARBA00022729"/>
    </source>
</evidence>
<dbReference type="InterPro" id="IPR037066">
    <property type="entry name" value="Plug_dom_sf"/>
</dbReference>
<dbReference type="PANTHER" id="PTHR30069">
    <property type="entry name" value="TONB-DEPENDENT OUTER MEMBRANE RECEPTOR"/>
    <property type="match status" value="1"/>
</dbReference>
<keyword evidence="10 11" id="KW-0998">Cell outer membrane</keyword>
<organism evidence="17 18">
    <name type="scientific">Luteimonas salinisoli</name>
    <dbReference type="NCBI Taxonomy" id="2752307"/>
    <lineage>
        <taxon>Bacteria</taxon>
        <taxon>Pseudomonadati</taxon>
        <taxon>Pseudomonadota</taxon>
        <taxon>Gammaproteobacteria</taxon>
        <taxon>Lysobacterales</taxon>
        <taxon>Lysobacteraceae</taxon>
        <taxon>Luteimonas</taxon>
    </lineage>
</organism>
<dbReference type="PANTHER" id="PTHR30069:SF29">
    <property type="entry name" value="HEMOGLOBIN AND HEMOGLOBIN-HAPTOGLOBIN-BINDING PROTEIN 1-RELATED"/>
    <property type="match status" value="1"/>
</dbReference>
<dbReference type="RefSeq" id="WP_180677593.1">
    <property type="nucleotide sequence ID" value="NZ_JACCKA010000038.1"/>
</dbReference>
<dbReference type="Pfam" id="PF00593">
    <property type="entry name" value="TonB_dep_Rec_b-barrel"/>
    <property type="match status" value="1"/>
</dbReference>
<sequence>MPRPPDPPSPAAPSAPSGLRPAVAAALALACSGAFAAEPSAADLAALPIERLLDLEVSTASRFRQDAREAPSAVRVITAGQIRDHGWRTLGEALASLPGLFASYDRNYAYLGARGFLRPGDFGSRFLLLVDGVRNNDPIYDQANVGTDFALDMDLVERIEYVPGPGSSVYGSSAFFGVVNVMTRDAGDYRDPELRLEHGSDGHRGIALRGGWQDARGRELLLAASAFASDGRDLYFPEFDAPAGNDGVAVGNDDDSAHRLLLKASSGEFAFTLLHASRSKGIPTASYAQRFNDPRPYTRDARSQATLAWHREPGEGLALSGHLTAGRFAYDGLYVYDGEDGGDLLNVDLSRARWAGGGIQAVSTAIAGHTLVVGADARWDQRLRQFNVDVDPFWSYADDSRSAHRYGLFVEDQIAVGDRLLVNAGLRYDVESEGVRRLSPRLALIWRPTERDTFKAIAGEAFRTPNAYERYYGIAAGELEDGEGEGIQRANPGLGSERIRTGELAYVRHLDAHTRLQASAYRYRSRDLVTQVTDPDNGQLVFENTDSVQVTGAELGIERSWLGGASLRASWEWTNLDVDASEDAVMAAPQRMAKLQLAVPLFDGAMRAGLDGRYLSSRDGLYGPVAGHWLSSLTLRWPRLTPRTALSAGVYNLFDRRYADPAGPAFLQNAIEQDGRRFLLQLDTRF</sequence>
<dbReference type="InterPro" id="IPR039426">
    <property type="entry name" value="TonB-dep_rcpt-like"/>
</dbReference>
<evidence type="ECO:0000256" key="9">
    <source>
        <dbReference type="ARBA" id="ARBA00023170"/>
    </source>
</evidence>
<protein>
    <submittedName>
        <fullName evidence="17">TonB-dependent receptor</fullName>
    </submittedName>
</protein>
<dbReference type="Gene3D" id="2.170.130.10">
    <property type="entry name" value="TonB-dependent receptor, plug domain"/>
    <property type="match status" value="1"/>
</dbReference>
<feature type="signal peptide" evidence="14">
    <location>
        <begin position="1"/>
        <end position="36"/>
    </location>
</feature>
<dbReference type="Proteomes" id="UP000578091">
    <property type="component" value="Unassembled WGS sequence"/>
</dbReference>
<dbReference type="Pfam" id="PF07715">
    <property type="entry name" value="Plug"/>
    <property type="match status" value="1"/>
</dbReference>
<dbReference type="GO" id="GO:0009279">
    <property type="term" value="C:cell outer membrane"/>
    <property type="evidence" value="ECO:0007669"/>
    <property type="project" value="UniProtKB-SubCell"/>
</dbReference>
<dbReference type="InterPro" id="IPR010917">
    <property type="entry name" value="TonB_rcpt_CS"/>
</dbReference>
<comment type="similarity">
    <text evidence="2">Belongs to the TonB-dependent receptor family. Hemoglobin/haptoglobin binding protein subfamily.</text>
</comment>
<comment type="subcellular location">
    <subcellularLocation>
        <location evidence="1 11">Cell outer membrane</location>
        <topology evidence="1 11">Multi-pass membrane protein</topology>
    </subcellularLocation>
</comment>
<dbReference type="SUPFAM" id="SSF56935">
    <property type="entry name" value="Porins"/>
    <property type="match status" value="1"/>
</dbReference>
<keyword evidence="18" id="KW-1185">Reference proteome</keyword>
<evidence type="ECO:0000256" key="5">
    <source>
        <dbReference type="ARBA" id="ARBA00022692"/>
    </source>
</evidence>
<evidence type="ECO:0000256" key="2">
    <source>
        <dbReference type="ARBA" id="ARBA00008143"/>
    </source>
</evidence>
<feature type="short sequence motif" description="TonB C-terminal box" evidence="12">
    <location>
        <begin position="669"/>
        <end position="686"/>
    </location>
</feature>
<evidence type="ECO:0000313" key="17">
    <source>
        <dbReference type="EMBL" id="NZA25789.1"/>
    </source>
</evidence>
<feature type="domain" description="TonB-dependent receptor plug" evidence="16">
    <location>
        <begin position="67"/>
        <end position="178"/>
    </location>
</feature>
<gene>
    <name evidence="17" type="ORF">H0E84_05280</name>
</gene>
<name>A0A853JAW3_9GAMM</name>
<evidence type="ECO:0000256" key="10">
    <source>
        <dbReference type="ARBA" id="ARBA00023237"/>
    </source>
</evidence>
<evidence type="ECO:0000256" key="4">
    <source>
        <dbReference type="ARBA" id="ARBA00022452"/>
    </source>
</evidence>
<feature type="domain" description="TonB-dependent receptor-like beta-barrel" evidence="15">
    <location>
        <begin position="285"/>
        <end position="653"/>
    </location>
</feature>
<evidence type="ECO:0000259" key="15">
    <source>
        <dbReference type="Pfam" id="PF00593"/>
    </source>
</evidence>
<comment type="caution">
    <text evidence="17">The sequence shown here is derived from an EMBL/GenBank/DDBJ whole genome shotgun (WGS) entry which is preliminary data.</text>
</comment>
<keyword evidence="8 11" id="KW-0472">Membrane</keyword>
<keyword evidence="9 17" id="KW-0675">Receptor</keyword>
<evidence type="ECO:0000256" key="1">
    <source>
        <dbReference type="ARBA" id="ARBA00004571"/>
    </source>
</evidence>
<accession>A0A853JAW3</accession>